<protein>
    <recommendedName>
        <fullName evidence="1">F-box protein At3g26010-like beta-propeller domain-containing protein</fullName>
    </recommendedName>
</protein>
<keyword evidence="3" id="KW-1185">Reference proteome</keyword>
<gene>
    <name evidence="2" type="ORF">URODEC1_LOCUS100569</name>
</gene>
<evidence type="ECO:0000259" key="1">
    <source>
        <dbReference type="Pfam" id="PF24750"/>
    </source>
</evidence>
<evidence type="ECO:0000313" key="2">
    <source>
        <dbReference type="EMBL" id="CAL5066663.1"/>
    </source>
</evidence>
<dbReference type="EMBL" id="OZ075115">
    <property type="protein sequence ID" value="CAL5066663.1"/>
    <property type="molecule type" value="Genomic_DNA"/>
</dbReference>
<name>A0ABC9EYT4_9POAL</name>
<dbReference type="PANTHER" id="PTHR35546">
    <property type="entry name" value="F-BOX PROTEIN INTERACTION DOMAIN PROTEIN-RELATED"/>
    <property type="match status" value="1"/>
</dbReference>
<sequence length="325" mass="36363">MPGLLIPTSHAMKGHFCMTPGATAGAGGDNKAAEPFGFSFVDLTAGSADLGAVDPRFSFLTELPDTKVLLFRDSCNGLVLLEHHEERLADRLGYIVCGSPTLQSANLPVEDYEQEFLSVHAYSSETGTWSDNLIDEQGEEGGQFPGWRQVSFYLGGKSQPCPFVSGFLHLVVWEQDEMIMKVVAVDVQGKGRRMIPVPQQPDSALWMCYFGESQGRLHYMTQEMLGAHEDRFKLSVWALEDYDAQEWVLKGAVNTREVFGENGGVGRNIEFEVVDIHQDHNVVFLTHPWEHDLVAYDMDREEVRTIATFGEQEELIGTARYVQCY</sequence>
<dbReference type="Pfam" id="PF24750">
    <property type="entry name" value="b-prop_At3g26010-like"/>
    <property type="match status" value="1"/>
</dbReference>
<dbReference type="AlphaFoldDB" id="A0ABC9EYT4"/>
<dbReference type="InterPro" id="IPR055290">
    <property type="entry name" value="At3g26010-like"/>
</dbReference>
<organism evidence="2 3">
    <name type="scientific">Urochloa decumbens</name>
    <dbReference type="NCBI Taxonomy" id="240449"/>
    <lineage>
        <taxon>Eukaryota</taxon>
        <taxon>Viridiplantae</taxon>
        <taxon>Streptophyta</taxon>
        <taxon>Embryophyta</taxon>
        <taxon>Tracheophyta</taxon>
        <taxon>Spermatophyta</taxon>
        <taxon>Magnoliopsida</taxon>
        <taxon>Liliopsida</taxon>
        <taxon>Poales</taxon>
        <taxon>Poaceae</taxon>
        <taxon>PACMAD clade</taxon>
        <taxon>Panicoideae</taxon>
        <taxon>Panicodae</taxon>
        <taxon>Paniceae</taxon>
        <taxon>Melinidinae</taxon>
        <taxon>Urochloa</taxon>
    </lineage>
</organism>
<accession>A0ABC9EYT4</accession>
<evidence type="ECO:0000313" key="3">
    <source>
        <dbReference type="Proteomes" id="UP001497457"/>
    </source>
</evidence>
<dbReference type="InterPro" id="IPR056592">
    <property type="entry name" value="Beta-prop_At3g26010-like"/>
</dbReference>
<feature type="domain" description="F-box protein At3g26010-like beta-propeller" evidence="1">
    <location>
        <begin position="111"/>
        <end position="306"/>
    </location>
</feature>
<reference evidence="2" key="1">
    <citation type="submission" date="2024-10" db="EMBL/GenBank/DDBJ databases">
        <authorList>
            <person name="Ryan C."/>
        </authorList>
    </citation>
    <scope>NUCLEOTIDE SEQUENCE [LARGE SCALE GENOMIC DNA]</scope>
</reference>
<dbReference type="PANTHER" id="PTHR35546:SF24">
    <property type="entry name" value="F-BOX DOMAIN-CONTAINING PROTEIN"/>
    <property type="match status" value="1"/>
</dbReference>
<proteinExistence type="predicted"/>
<dbReference type="Proteomes" id="UP001497457">
    <property type="component" value="Chromosome 5rd"/>
</dbReference>